<accession>A0A1W2D443</accession>
<dbReference type="RefSeq" id="WP_159451232.1">
    <property type="nucleotide sequence ID" value="NZ_CBDRLL010000011.1"/>
</dbReference>
<proteinExistence type="predicted"/>
<dbReference type="Proteomes" id="UP000192634">
    <property type="component" value="Unassembled WGS sequence"/>
</dbReference>
<evidence type="ECO:0000313" key="2">
    <source>
        <dbReference type="Proteomes" id="UP000192634"/>
    </source>
</evidence>
<gene>
    <name evidence="1" type="ORF">SAMN06296429_11413</name>
</gene>
<dbReference type="EMBL" id="FWXN01000014">
    <property type="protein sequence ID" value="SMC92260.1"/>
    <property type="molecule type" value="Genomic_DNA"/>
</dbReference>
<reference evidence="1 2" key="1">
    <citation type="submission" date="2017-04" db="EMBL/GenBank/DDBJ databases">
        <authorList>
            <person name="Afonso C.L."/>
            <person name="Miller P.J."/>
            <person name="Scott M.A."/>
            <person name="Spackman E."/>
            <person name="Goraichik I."/>
            <person name="Dimitrov K.M."/>
            <person name="Suarez D.L."/>
            <person name="Swayne D.E."/>
        </authorList>
    </citation>
    <scope>NUCLEOTIDE SEQUENCE [LARGE SCALE GENOMIC DNA]</scope>
    <source>
        <strain evidence="1 2">CGMCC 1.12511</strain>
    </source>
</reference>
<dbReference type="AlphaFoldDB" id="A0A1W2D443"/>
<protein>
    <submittedName>
        <fullName evidence="1">Uncharacterized protein</fullName>
    </submittedName>
</protein>
<sequence length="60" mass="6921">MNMATDPTFVAAEVAYRFERDHVTTVARPRTGRHHLPGLWHRVTHLHHRHGDARASTVDQ</sequence>
<evidence type="ECO:0000313" key="1">
    <source>
        <dbReference type="EMBL" id="SMC92260.1"/>
    </source>
</evidence>
<organism evidence="1 2">
    <name type="scientific">Janibacter indicus</name>
    <dbReference type="NCBI Taxonomy" id="857417"/>
    <lineage>
        <taxon>Bacteria</taxon>
        <taxon>Bacillati</taxon>
        <taxon>Actinomycetota</taxon>
        <taxon>Actinomycetes</taxon>
        <taxon>Micrococcales</taxon>
        <taxon>Intrasporangiaceae</taxon>
        <taxon>Janibacter</taxon>
    </lineage>
</organism>
<name>A0A1W2D443_9MICO</name>